<dbReference type="EMBL" id="GBRH01196633">
    <property type="protein sequence ID" value="JAE01263.1"/>
    <property type="molecule type" value="Transcribed_RNA"/>
</dbReference>
<name>A0A0A9EZ01_ARUDO</name>
<reference evidence="1" key="2">
    <citation type="journal article" date="2015" name="Data Brief">
        <title>Shoot transcriptome of the giant reed, Arundo donax.</title>
        <authorList>
            <person name="Barrero R.A."/>
            <person name="Guerrero F.D."/>
            <person name="Moolhuijzen P."/>
            <person name="Goolsby J.A."/>
            <person name="Tidwell J."/>
            <person name="Bellgard S.E."/>
            <person name="Bellgard M.I."/>
        </authorList>
    </citation>
    <scope>NUCLEOTIDE SEQUENCE</scope>
    <source>
        <tissue evidence="1">Shoot tissue taken approximately 20 cm above the soil surface</tissue>
    </source>
</reference>
<dbReference type="AlphaFoldDB" id="A0A0A9EZ01"/>
<protein>
    <submittedName>
        <fullName evidence="1">Uncharacterized protein</fullName>
    </submittedName>
</protein>
<organism evidence="1">
    <name type="scientific">Arundo donax</name>
    <name type="common">Giant reed</name>
    <name type="synonym">Donax arundinaceus</name>
    <dbReference type="NCBI Taxonomy" id="35708"/>
    <lineage>
        <taxon>Eukaryota</taxon>
        <taxon>Viridiplantae</taxon>
        <taxon>Streptophyta</taxon>
        <taxon>Embryophyta</taxon>
        <taxon>Tracheophyta</taxon>
        <taxon>Spermatophyta</taxon>
        <taxon>Magnoliopsida</taxon>
        <taxon>Liliopsida</taxon>
        <taxon>Poales</taxon>
        <taxon>Poaceae</taxon>
        <taxon>PACMAD clade</taxon>
        <taxon>Arundinoideae</taxon>
        <taxon>Arundineae</taxon>
        <taxon>Arundo</taxon>
    </lineage>
</organism>
<reference evidence="1" key="1">
    <citation type="submission" date="2014-09" db="EMBL/GenBank/DDBJ databases">
        <authorList>
            <person name="Magalhaes I.L.F."/>
            <person name="Oliveira U."/>
            <person name="Santos F.R."/>
            <person name="Vidigal T.H.D.A."/>
            <person name="Brescovit A.D."/>
            <person name="Santos A.J."/>
        </authorList>
    </citation>
    <scope>NUCLEOTIDE SEQUENCE</scope>
    <source>
        <tissue evidence="1">Shoot tissue taken approximately 20 cm above the soil surface</tissue>
    </source>
</reference>
<sequence length="41" mass="4970">MKIVMFLLTFCFLYSHDFYLFQSVSYYTRSFSFILLQAIQG</sequence>
<accession>A0A0A9EZ01</accession>
<evidence type="ECO:0000313" key="1">
    <source>
        <dbReference type="EMBL" id="JAE01263.1"/>
    </source>
</evidence>
<proteinExistence type="predicted"/>